<dbReference type="GO" id="GO:0022904">
    <property type="term" value="P:respiratory electron transport chain"/>
    <property type="evidence" value="ECO:0007669"/>
    <property type="project" value="TreeGrafter"/>
</dbReference>
<evidence type="ECO:0000256" key="12">
    <source>
        <dbReference type="ARBA" id="ARBA00023008"/>
    </source>
</evidence>
<sequence>MANTATVDELGHAPEVRGKNYLNQTAGVWSWLTTVDHKRIGIMYLVSVLVGFGLGGIFALLVRLELLTPKKTIMDATMYNQAFTLHGAAMVFLFIIPSIPASLGNFFLPLMIGAKDVAFPKLNLLSLYLFWIGAVFMLAAIVTGGVDTGWTFYVPYASGVSTTSVISATFGVFVMGFSSILTGLNFIVTLHKLRAPGMSWYRMPLFLWSLYATSIIQVLATPVLGITLLLLIFERAFHIGIFDPTLGGDPVLFQHFFWFYSHPAVYIMILPGMGVATEILTTHSKRRVFGYKAIAFSSVAIALVSFLVWGHHMFVSGQSELSSAIFSFLTFFVAIPSGVKMFNWLGTLWGGSIRFTVPMLYGIGFLFLFAIGGLTGLFLGTLSVDLHLHDTYFVVAHFHYVMMGSTAIAFFGGLHHWWPKMTGKMYDEKLARVGFALTFIGFNWTFFTQFILGTRGMPRRYYNYLDQFQPLHAFSTYGSWVLGTGFLITFICLARSLKNGAPAPANPWDSTTLEWQTQSPPITENFEKAPIVTLDAYERPAEETA</sequence>
<evidence type="ECO:0000259" key="17">
    <source>
        <dbReference type="PROSITE" id="PS50855"/>
    </source>
</evidence>
<feature type="transmembrane region" description="Helical" evidence="16">
    <location>
        <begin position="360"/>
        <end position="380"/>
    </location>
</feature>
<dbReference type="UniPathway" id="UPA00705"/>
<dbReference type="AlphaFoldDB" id="A0A6N7PTX4"/>
<evidence type="ECO:0000256" key="8">
    <source>
        <dbReference type="ARBA" id="ARBA00022967"/>
    </source>
</evidence>
<keyword evidence="4 15" id="KW-0349">Heme</keyword>
<feature type="transmembrane region" description="Helical" evidence="16">
    <location>
        <begin position="288"/>
        <end position="309"/>
    </location>
</feature>
<dbReference type="InterPro" id="IPR023615">
    <property type="entry name" value="Cyt_c_Oxase_su1_BS"/>
</dbReference>
<keyword evidence="5 15" id="KW-0679">Respiratory chain</keyword>
<feature type="transmembrane region" description="Helical" evidence="16">
    <location>
        <begin position="208"/>
        <end position="233"/>
    </location>
</feature>
<evidence type="ECO:0000256" key="6">
    <source>
        <dbReference type="ARBA" id="ARBA00022692"/>
    </source>
</evidence>
<keyword evidence="6 15" id="KW-0812">Transmembrane</keyword>
<dbReference type="GO" id="GO:0015990">
    <property type="term" value="P:electron transport coupled proton transport"/>
    <property type="evidence" value="ECO:0007669"/>
    <property type="project" value="InterPro"/>
</dbReference>
<evidence type="ECO:0000256" key="15">
    <source>
        <dbReference type="RuleBase" id="RU000370"/>
    </source>
</evidence>
<comment type="catalytic activity">
    <reaction evidence="14 16">
        <text>4 Fe(II)-[cytochrome c] + O2 + 8 H(+)(in) = 4 Fe(III)-[cytochrome c] + 2 H2O + 4 H(+)(out)</text>
        <dbReference type="Rhea" id="RHEA:11436"/>
        <dbReference type="Rhea" id="RHEA-COMP:10350"/>
        <dbReference type="Rhea" id="RHEA-COMP:14399"/>
        <dbReference type="ChEBI" id="CHEBI:15377"/>
        <dbReference type="ChEBI" id="CHEBI:15378"/>
        <dbReference type="ChEBI" id="CHEBI:15379"/>
        <dbReference type="ChEBI" id="CHEBI:29033"/>
        <dbReference type="ChEBI" id="CHEBI:29034"/>
        <dbReference type="EC" id="7.1.1.9"/>
    </reaction>
</comment>
<evidence type="ECO:0000256" key="13">
    <source>
        <dbReference type="ARBA" id="ARBA00023136"/>
    </source>
</evidence>
<evidence type="ECO:0000313" key="19">
    <source>
        <dbReference type="Proteomes" id="UP000440224"/>
    </source>
</evidence>
<keyword evidence="11 16" id="KW-0408">Iron</keyword>
<accession>A0A6N7PTX4</accession>
<evidence type="ECO:0000256" key="2">
    <source>
        <dbReference type="ARBA" id="ARBA00004673"/>
    </source>
</evidence>
<evidence type="ECO:0000313" key="18">
    <source>
        <dbReference type="EMBL" id="MRG95508.1"/>
    </source>
</evidence>
<keyword evidence="10 16" id="KW-1133">Transmembrane helix</keyword>
<evidence type="ECO:0000256" key="4">
    <source>
        <dbReference type="ARBA" id="ARBA00022617"/>
    </source>
</evidence>
<keyword evidence="16" id="KW-1003">Cell membrane</keyword>
<dbReference type="GO" id="GO:0016491">
    <property type="term" value="F:oxidoreductase activity"/>
    <property type="evidence" value="ECO:0007669"/>
    <property type="project" value="UniProtKB-KW"/>
</dbReference>
<feature type="transmembrane region" description="Helical" evidence="16">
    <location>
        <begin position="42"/>
        <end position="62"/>
    </location>
</feature>
<feature type="transmembrane region" description="Helical" evidence="16">
    <location>
        <begin position="82"/>
        <end position="112"/>
    </location>
</feature>
<dbReference type="OrthoDB" id="9803294at2"/>
<feature type="transmembrane region" description="Helical" evidence="16">
    <location>
        <begin position="400"/>
        <end position="418"/>
    </location>
</feature>
<dbReference type="InterPro" id="IPR000883">
    <property type="entry name" value="Cyt_C_Oxase_1"/>
</dbReference>
<dbReference type="PANTHER" id="PTHR10422:SF18">
    <property type="entry name" value="CYTOCHROME C OXIDASE SUBUNIT 1"/>
    <property type="match status" value="1"/>
</dbReference>
<keyword evidence="18" id="KW-0560">Oxidoreductase</keyword>
<evidence type="ECO:0000256" key="3">
    <source>
        <dbReference type="ARBA" id="ARBA00022448"/>
    </source>
</evidence>
<dbReference type="InterPro" id="IPR023616">
    <property type="entry name" value="Cyt_c_oxase-like_su1_dom"/>
</dbReference>
<dbReference type="GO" id="GO:0046872">
    <property type="term" value="F:metal ion binding"/>
    <property type="evidence" value="ECO:0007669"/>
    <property type="project" value="UniProtKB-KW"/>
</dbReference>
<dbReference type="NCBIfam" id="TIGR02891">
    <property type="entry name" value="CtaD_CoxA"/>
    <property type="match status" value="1"/>
</dbReference>
<dbReference type="PRINTS" id="PR01165">
    <property type="entry name" value="CYCOXIDASEI"/>
</dbReference>
<evidence type="ECO:0000256" key="10">
    <source>
        <dbReference type="ARBA" id="ARBA00022989"/>
    </source>
</evidence>
<feature type="transmembrane region" description="Helical" evidence="16">
    <location>
        <begin position="430"/>
        <end position="452"/>
    </location>
</feature>
<keyword evidence="13 16" id="KW-0472">Membrane</keyword>
<dbReference type="GO" id="GO:0005886">
    <property type="term" value="C:plasma membrane"/>
    <property type="evidence" value="ECO:0007669"/>
    <property type="project" value="UniProtKB-SubCell"/>
</dbReference>
<keyword evidence="8" id="KW-1278">Translocase</keyword>
<keyword evidence="7 16" id="KW-0479">Metal-binding</keyword>
<keyword evidence="9 15" id="KW-0249">Electron transport</keyword>
<evidence type="ECO:0000256" key="11">
    <source>
        <dbReference type="ARBA" id="ARBA00023004"/>
    </source>
</evidence>
<evidence type="ECO:0000256" key="5">
    <source>
        <dbReference type="ARBA" id="ARBA00022660"/>
    </source>
</evidence>
<feature type="transmembrane region" description="Helical" evidence="16">
    <location>
        <begin position="166"/>
        <end position="188"/>
    </location>
</feature>
<keyword evidence="12 16" id="KW-0186">Copper</keyword>
<dbReference type="PANTHER" id="PTHR10422">
    <property type="entry name" value="CYTOCHROME C OXIDASE SUBUNIT 1"/>
    <property type="match status" value="1"/>
</dbReference>
<dbReference type="Gene3D" id="1.20.210.10">
    <property type="entry name" value="Cytochrome c oxidase-like, subunit I domain"/>
    <property type="match status" value="1"/>
</dbReference>
<name>A0A6N7PTX4_9BACT</name>
<dbReference type="GO" id="GO:0004129">
    <property type="term" value="F:cytochrome-c oxidase activity"/>
    <property type="evidence" value="ECO:0007669"/>
    <property type="project" value="UniProtKB-EC"/>
</dbReference>
<dbReference type="InterPro" id="IPR014241">
    <property type="entry name" value="Cyt_c_oxidase_su1_bac"/>
</dbReference>
<reference evidence="18 19" key="1">
    <citation type="submission" date="2019-10" db="EMBL/GenBank/DDBJ databases">
        <title>A soil myxobacterium in the family Polyangiaceae.</title>
        <authorList>
            <person name="Li Y."/>
            <person name="Wang J."/>
        </authorList>
    </citation>
    <scope>NUCLEOTIDE SEQUENCE [LARGE SCALE GENOMIC DNA]</scope>
    <source>
        <strain evidence="18 19">DSM 14734</strain>
    </source>
</reference>
<comment type="caution">
    <text evidence="18">The sequence shown here is derived from an EMBL/GenBank/DDBJ whole genome shotgun (WGS) entry which is preliminary data.</text>
</comment>
<feature type="transmembrane region" description="Helical" evidence="16">
    <location>
        <begin position="472"/>
        <end position="494"/>
    </location>
</feature>
<feature type="transmembrane region" description="Helical" evidence="16">
    <location>
        <begin position="253"/>
        <end position="276"/>
    </location>
</feature>
<dbReference type="RefSeq" id="WP_153822331.1">
    <property type="nucleotide sequence ID" value="NZ_WJIE01000008.1"/>
</dbReference>
<evidence type="ECO:0000256" key="14">
    <source>
        <dbReference type="ARBA" id="ARBA00047816"/>
    </source>
</evidence>
<dbReference type="Proteomes" id="UP000440224">
    <property type="component" value="Unassembled WGS sequence"/>
</dbReference>
<dbReference type="SUPFAM" id="SSF81442">
    <property type="entry name" value="Cytochrome c oxidase subunit I-like"/>
    <property type="match status" value="1"/>
</dbReference>
<comment type="function">
    <text evidence="16">Cytochrome c oxidase is the component of the respiratory chain that catalyzes the reduction of oxygen to water. Subunits 1-3 form the functional core of the enzyme complex. CO I is the catalytic subunit of the enzyme. Electrons originating in cytochrome c are transferred via the copper A center of subunit 2 and heme A of subunit 1 to the bimetallic center formed by heme A3 and copper B.</text>
</comment>
<comment type="pathway">
    <text evidence="2 16">Energy metabolism; oxidative phosphorylation.</text>
</comment>
<feature type="domain" description="Cytochrome oxidase subunit I profile" evidence="17">
    <location>
        <begin position="23"/>
        <end position="533"/>
    </location>
</feature>
<proteinExistence type="inferred from homology"/>
<evidence type="ECO:0000256" key="9">
    <source>
        <dbReference type="ARBA" id="ARBA00022982"/>
    </source>
</evidence>
<feature type="transmembrane region" description="Helical" evidence="16">
    <location>
        <begin position="321"/>
        <end position="339"/>
    </location>
</feature>
<evidence type="ECO:0000256" key="1">
    <source>
        <dbReference type="ARBA" id="ARBA00004141"/>
    </source>
</evidence>
<keyword evidence="19" id="KW-1185">Reference proteome</keyword>
<dbReference type="PROSITE" id="PS00077">
    <property type="entry name" value="COX1_CUB"/>
    <property type="match status" value="1"/>
</dbReference>
<gene>
    <name evidence="18" type="primary">ctaD</name>
    <name evidence="18" type="ORF">GF068_26850</name>
</gene>
<evidence type="ECO:0000256" key="7">
    <source>
        <dbReference type="ARBA" id="ARBA00022723"/>
    </source>
</evidence>
<comment type="similarity">
    <text evidence="15">Belongs to the heme-copper respiratory oxidase family.</text>
</comment>
<feature type="transmembrane region" description="Helical" evidence="16">
    <location>
        <begin position="124"/>
        <end position="146"/>
    </location>
</feature>
<evidence type="ECO:0000256" key="16">
    <source>
        <dbReference type="RuleBase" id="RU363061"/>
    </source>
</evidence>
<dbReference type="PROSITE" id="PS50855">
    <property type="entry name" value="COX1"/>
    <property type="match status" value="1"/>
</dbReference>
<dbReference type="EC" id="7.1.1.9" evidence="16"/>
<organism evidence="18 19">
    <name type="scientific">Polyangium spumosum</name>
    <dbReference type="NCBI Taxonomy" id="889282"/>
    <lineage>
        <taxon>Bacteria</taxon>
        <taxon>Pseudomonadati</taxon>
        <taxon>Myxococcota</taxon>
        <taxon>Polyangia</taxon>
        <taxon>Polyangiales</taxon>
        <taxon>Polyangiaceae</taxon>
        <taxon>Polyangium</taxon>
    </lineage>
</organism>
<dbReference type="InterPro" id="IPR036927">
    <property type="entry name" value="Cyt_c_oxase-like_su1_sf"/>
</dbReference>
<keyword evidence="3 15" id="KW-0813">Transport</keyword>
<dbReference type="GO" id="GO:0006119">
    <property type="term" value="P:oxidative phosphorylation"/>
    <property type="evidence" value="ECO:0007669"/>
    <property type="project" value="UniProtKB-UniPathway"/>
</dbReference>
<dbReference type="GO" id="GO:0020037">
    <property type="term" value="F:heme binding"/>
    <property type="evidence" value="ECO:0007669"/>
    <property type="project" value="InterPro"/>
</dbReference>
<dbReference type="Pfam" id="PF00115">
    <property type="entry name" value="COX1"/>
    <property type="match status" value="1"/>
</dbReference>
<protein>
    <recommendedName>
        <fullName evidence="16">Cytochrome c oxidase subunit 1</fullName>
        <ecNumber evidence="16">7.1.1.9</ecNumber>
    </recommendedName>
</protein>
<comment type="subcellular location">
    <subcellularLocation>
        <location evidence="16">Cell membrane</location>
        <topology evidence="16">Multi-pass membrane protein</topology>
    </subcellularLocation>
    <subcellularLocation>
        <location evidence="1">Membrane</location>
        <topology evidence="1">Multi-pass membrane protein</topology>
    </subcellularLocation>
</comment>
<dbReference type="EMBL" id="WJIE01000008">
    <property type="protein sequence ID" value="MRG95508.1"/>
    <property type="molecule type" value="Genomic_DNA"/>
</dbReference>